<dbReference type="EMBL" id="QJVJ01000006">
    <property type="protein sequence ID" value="PYI54028.1"/>
    <property type="molecule type" value="Genomic_DNA"/>
</dbReference>
<dbReference type="Pfam" id="PF06452">
    <property type="entry name" value="CBM9_1"/>
    <property type="match status" value="1"/>
</dbReference>
<dbReference type="GO" id="GO:0016052">
    <property type="term" value="P:carbohydrate catabolic process"/>
    <property type="evidence" value="ECO:0007669"/>
    <property type="project" value="InterPro"/>
</dbReference>
<dbReference type="PANTHER" id="PTHR47406">
    <property type="entry name" value="COAGULATION FACTOR 5/8 TYPE, C-TERMINAL"/>
    <property type="match status" value="1"/>
</dbReference>
<evidence type="ECO:0000256" key="2">
    <source>
        <dbReference type="ARBA" id="ARBA00022801"/>
    </source>
</evidence>
<accession>A0A2V5K492</accession>
<dbReference type="Gene3D" id="2.60.40.1190">
    <property type="match status" value="1"/>
</dbReference>
<feature type="domain" description="Carbohydrate-binding" evidence="4">
    <location>
        <begin position="824"/>
        <end position="970"/>
    </location>
</feature>
<dbReference type="Gene3D" id="3.30.379.10">
    <property type="entry name" value="Chitobiase/beta-hexosaminidase domain 2-like"/>
    <property type="match status" value="1"/>
</dbReference>
<proteinExistence type="inferred from homology"/>
<feature type="domain" description="CBM-cenC" evidence="3">
    <location>
        <begin position="134"/>
        <end position="241"/>
    </location>
</feature>
<evidence type="ECO:0000259" key="3">
    <source>
        <dbReference type="Pfam" id="PF02018"/>
    </source>
</evidence>
<evidence type="ECO:0000313" key="6">
    <source>
        <dbReference type="Proteomes" id="UP000247476"/>
    </source>
</evidence>
<organism evidence="5 6">
    <name type="scientific">Paenibacillus flagellatus</name>
    <dbReference type="NCBI Taxonomy" id="2211139"/>
    <lineage>
        <taxon>Bacteria</taxon>
        <taxon>Bacillati</taxon>
        <taxon>Bacillota</taxon>
        <taxon>Bacilli</taxon>
        <taxon>Bacillales</taxon>
        <taxon>Paenibacillaceae</taxon>
        <taxon>Paenibacillus</taxon>
    </lineage>
</organism>
<dbReference type="SUPFAM" id="SSF49785">
    <property type="entry name" value="Galactose-binding domain-like"/>
    <property type="match status" value="1"/>
</dbReference>
<evidence type="ECO:0008006" key="7">
    <source>
        <dbReference type="Google" id="ProtNLM"/>
    </source>
</evidence>
<dbReference type="InterPro" id="IPR008979">
    <property type="entry name" value="Galactose-bd-like_sf"/>
</dbReference>
<dbReference type="OrthoDB" id="5136785at2"/>
<dbReference type="GO" id="GO:0030246">
    <property type="term" value="F:carbohydrate binding"/>
    <property type="evidence" value="ECO:0007669"/>
    <property type="project" value="InterPro"/>
</dbReference>
<evidence type="ECO:0000313" key="5">
    <source>
        <dbReference type="EMBL" id="PYI54028.1"/>
    </source>
</evidence>
<dbReference type="PANTHER" id="PTHR47406:SF2">
    <property type="entry name" value="ALPHA GLUCURONIDASE N-TERMINAL DOMAIN-CONTAINING PROTEIN"/>
    <property type="match status" value="1"/>
</dbReference>
<dbReference type="InterPro" id="IPR032287">
    <property type="entry name" value="DUF4838"/>
</dbReference>
<sequence>MELYAAQELQSTLKAVGGAELPIYRGDLDAGATSVYLQQSELKLRKSGNYPFSVDFVNNTGVTKAVYVAPVPGNPFDVALNPGFSLGRKQAGSVTGSVYVPSSTPDGVYELLLQPTVDGVPADPLKLSIELNRNLLINPGFELSIKDGWYSTTSAPSTDAHSGISALQLKRGTVRTTQSIVLQPGKTYKLSAWMKGSKSGTAQMQVREMVAPSTTKATYAQTVNVTTSWQRYEMTYVQRADTTYEFNWLVFSHTDNAQSLLIDDISLVEVETGADGPSGPPPVVPTGPADDRLRIVLTTTDRLSVTLDVYADYAGYLEGSDGFAVHKSGKKVYIAGDEPRGVLNGVYDFLEENAGVLWTRASGTGTLFEPQSTIALSKTNYAEKSPLKVRGWMTTGSGANGEGHGDYATEVMLARNKNNAKMAEPGNRLLWSRFEATGLTPVMLGHNLSFWLPNDEYFAAHPDYYNMKDGKYVPLSDSTQINFYHPDVPGVIAGRAKDLIARTGAEYIGIGINDNSNFNQGELSEQPFVTEDGVVVQPDDPAYRSTVFFAFLNKVAREVKTAYPDAKVVSYAYTFTDTPPKLELEDNIVIVYAPLYEDARKPINTTDASNPNYAYNEKLKAWAQKTKNIVVYNYYGSFPSSAYERPIAEKVQADMRYYRELGILGVLPETTVDAGNEAWGVNALQYWLFNKLFWNPDEDIEALKAEFIAKAYGAAAEPMARYYDLIEQGWQYDEAQQSWATSGETLVRQYVLVAGIKDAAQQALDEAYALADAQAKERIRPIKETFERMVAIAGDSVNVSANAVKTTYTKQQIMSSLDFAAGPWTKVETPVTYFKDMLSRQLPAVLTKVYLLWDDQYLYVGYENFDPDVTKIIASDTAPNEWWLSGKDDSVETYLSDGTSGSNAYYAFMTNPKALNLDYKGPEQTAAWNGVWESAAEIKSDRWNVIQAIPFSTLNVTPTTDTTIMGLLFRNYHRTGLGLGLYGWAGGSVWNPADFKPIKLVAPQP</sequence>
<name>A0A2V5K492_9BACL</name>
<evidence type="ECO:0000256" key="1">
    <source>
        <dbReference type="ARBA" id="ARBA00007495"/>
    </source>
</evidence>
<dbReference type="GO" id="GO:0004553">
    <property type="term" value="F:hydrolase activity, hydrolyzing O-glycosyl compounds"/>
    <property type="evidence" value="ECO:0007669"/>
    <property type="project" value="InterPro"/>
</dbReference>
<reference evidence="5 6" key="1">
    <citation type="submission" date="2018-05" db="EMBL/GenBank/DDBJ databases">
        <title>Paenibacillus flagellatus sp. nov., isolated from selenium mineral soil.</title>
        <authorList>
            <person name="Dai X."/>
        </authorList>
    </citation>
    <scope>NUCLEOTIDE SEQUENCE [LARGE SCALE GENOMIC DNA]</scope>
    <source>
        <strain evidence="5 6">DXL2</strain>
    </source>
</reference>
<comment type="similarity">
    <text evidence="1">Belongs to the glycosyl hydrolase 10 (cellulase F) family.</text>
</comment>
<dbReference type="InterPro" id="IPR010502">
    <property type="entry name" value="Carb-bd_dom_fam9"/>
</dbReference>
<evidence type="ECO:0000259" key="4">
    <source>
        <dbReference type="Pfam" id="PF06452"/>
    </source>
</evidence>
<dbReference type="Pfam" id="PF02018">
    <property type="entry name" value="CBM_4_9"/>
    <property type="match status" value="1"/>
</dbReference>
<keyword evidence="2" id="KW-0378">Hydrolase</keyword>
<gene>
    <name evidence="5" type="ORF">DLM86_15915</name>
</gene>
<dbReference type="InterPro" id="IPR029018">
    <property type="entry name" value="Hex-like_dom2"/>
</dbReference>
<dbReference type="AlphaFoldDB" id="A0A2V5K492"/>
<dbReference type="SUPFAM" id="SSF49344">
    <property type="entry name" value="CBD9-like"/>
    <property type="match status" value="1"/>
</dbReference>
<keyword evidence="6" id="KW-1185">Reference proteome</keyword>
<dbReference type="Proteomes" id="UP000247476">
    <property type="component" value="Unassembled WGS sequence"/>
</dbReference>
<dbReference type="Pfam" id="PF16126">
    <property type="entry name" value="DUF4838"/>
    <property type="match status" value="1"/>
</dbReference>
<dbReference type="Gene3D" id="2.60.120.260">
    <property type="entry name" value="Galactose-binding domain-like"/>
    <property type="match status" value="1"/>
</dbReference>
<dbReference type="SUPFAM" id="SSF55545">
    <property type="entry name" value="beta-N-acetylhexosaminidase-like domain"/>
    <property type="match status" value="1"/>
</dbReference>
<protein>
    <recommendedName>
        <fullName evidence="7">CBM-cenC domain-containing protein</fullName>
    </recommendedName>
</protein>
<dbReference type="InterPro" id="IPR003305">
    <property type="entry name" value="CenC_carb-bd"/>
</dbReference>
<comment type="caution">
    <text evidence="5">The sequence shown here is derived from an EMBL/GenBank/DDBJ whole genome shotgun (WGS) entry which is preliminary data.</text>
</comment>